<name>A0AC34QDJ1_9BILA</name>
<accession>A0AC34QDJ1</accession>
<proteinExistence type="predicted"/>
<dbReference type="Proteomes" id="UP000887576">
    <property type="component" value="Unplaced"/>
</dbReference>
<organism evidence="1 2">
    <name type="scientific">Panagrolaimus sp. JU765</name>
    <dbReference type="NCBI Taxonomy" id="591449"/>
    <lineage>
        <taxon>Eukaryota</taxon>
        <taxon>Metazoa</taxon>
        <taxon>Ecdysozoa</taxon>
        <taxon>Nematoda</taxon>
        <taxon>Chromadorea</taxon>
        <taxon>Rhabditida</taxon>
        <taxon>Tylenchina</taxon>
        <taxon>Panagrolaimomorpha</taxon>
        <taxon>Panagrolaimoidea</taxon>
        <taxon>Panagrolaimidae</taxon>
        <taxon>Panagrolaimus</taxon>
    </lineage>
</organism>
<sequence>MKPALWTSPYGSILYIPYEYKNPVEKEFWNPFLAHRLFHKYWTLCFVIVAVYIATIYGLARFMKNRQPFTLKKPLIVWNSCLALFSMIATYRLSQEASYVSKHANFNEAICYSMDPREPAAFWACLFALSKIAELFDTVFLVLRKRPLIFLHWYHHAVVLVYTWHSTTELTAAGRWFIFMNFAVHSVMYSYYALTSMGFKIPRLLAASVTALQTTQMLVGVYLSVSVASFKWNHPEQPCQQSVQNLCICFFIYGTFAYLFMQFFKNTYLSKSGKQKKSE</sequence>
<evidence type="ECO:0000313" key="2">
    <source>
        <dbReference type="WBParaSite" id="JU765_v2.g15361.t1"/>
    </source>
</evidence>
<dbReference type="WBParaSite" id="JU765_v2.g15361.t1">
    <property type="protein sequence ID" value="JU765_v2.g15361.t1"/>
    <property type="gene ID" value="JU765_v2.g15361"/>
</dbReference>
<protein>
    <submittedName>
        <fullName evidence="2">Elongation of very long chain fatty acids protein</fullName>
    </submittedName>
</protein>
<reference evidence="2" key="1">
    <citation type="submission" date="2022-11" db="UniProtKB">
        <authorList>
            <consortium name="WormBaseParasite"/>
        </authorList>
    </citation>
    <scope>IDENTIFICATION</scope>
</reference>
<evidence type="ECO:0000313" key="1">
    <source>
        <dbReference type="Proteomes" id="UP000887576"/>
    </source>
</evidence>